<dbReference type="EMBL" id="SDMK01000002">
    <property type="protein sequence ID" value="RXS95605.1"/>
    <property type="molecule type" value="Genomic_DNA"/>
</dbReference>
<feature type="domain" description="ABC3 transporter permease C-terminal" evidence="8">
    <location>
        <begin position="760"/>
        <end position="871"/>
    </location>
</feature>
<evidence type="ECO:0000256" key="2">
    <source>
        <dbReference type="ARBA" id="ARBA00022475"/>
    </source>
</evidence>
<organism evidence="10 11">
    <name type="scientific">Silvibacterium dinghuense</name>
    <dbReference type="NCBI Taxonomy" id="1560006"/>
    <lineage>
        <taxon>Bacteria</taxon>
        <taxon>Pseudomonadati</taxon>
        <taxon>Acidobacteriota</taxon>
        <taxon>Terriglobia</taxon>
        <taxon>Terriglobales</taxon>
        <taxon>Acidobacteriaceae</taxon>
        <taxon>Silvibacterium</taxon>
    </lineage>
</organism>
<feature type="domain" description="MacB-like periplasmic core" evidence="9">
    <location>
        <begin position="498"/>
        <end position="674"/>
    </location>
</feature>
<comment type="similarity">
    <text evidence="6">Belongs to the ABC-4 integral membrane protein family.</text>
</comment>
<feature type="transmembrane region" description="Helical" evidence="7">
    <location>
        <begin position="494"/>
        <end position="517"/>
    </location>
</feature>
<feature type="transmembrane region" description="Helical" evidence="7">
    <location>
        <begin position="801"/>
        <end position="826"/>
    </location>
</feature>
<dbReference type="RefSeq" id="WP_129208801.1">
    <property type="nucleotide sequence ID" value="NZ_BMGU01000004.1"/>
</dbReference>
<reference evidence="10 11" key="1">
    <citation type="journal article" date="2016" name="Int. J. Syst. Evol. Microbiol.">
        <title>Acidipila dinghuensis sp. nov., an acidobacterium isolated from forest soil.</title>
        <authorList>
            <person name="Jiang Y.W."/>
            <person name="Wang J."/>
            <person name="Chen M.H."/>
            <person name="Lv Y.Y."/>
            <person name="Qiu L.H."/>
        </authorList>
    </citation>
    <scope>NUCLEOTIDE SEQUENCE [LARGE SCALE GENOMIC DNA]</scope>
    <source>
        <strain evidence="10 11">DHOF10</strain>
    </source>
</reference>
<keyword evidence="5 7" id="KW-0472">Membrane</keyword>
<name>A0A4Q1SER8_9BACT</name>
<keyword evidence="2" id="KW-1003">Cell membrane</keyword>
<evidence type="ECO:0000256" key="3">
    <source>
        <dbReference type="ARBA" id="ARBA00022692"/>
    </source>
</evidence>
<feature type="transmembrane region" description="Helical" evidence="7">
    <location>
        <begin position="846"/>
        <end position="865"/>
    </location>
</feature>
<feature type="transmembrane region" description="Helical" evidence="7">
    <location>
        <begin position="350"/>
        <end position="375"/>
    </location>
</feature>
<dbReference type="Pfam" id="PF02687">
    <property type="entry name" value="FtsX"/>
    <property type="match status" value="2"/>
</dbReference>
<dbReference type="GO" id="GO:0022857">
    <property type="term" value="F:transmembrane transporter activity"/>
    <property type="evidence" value="ECO:0007669"/>
    <property type="project" value="TreeGrafter"/>
</dbReference>
<keyword evidence="3 7" id="KW-0812">Transmembrane</keyword>
<keyword evidence="4 7" id="KW-1133">Transmembrane helix</keyword>
<feature type="transmembrane region" description="Helical" evidence="7">
    <location>
        <begin position="757"/>
        <end position="781"/>
    </location>
</feature>
<dbReference type="InterPro" id="IPR047928">
    <property type="entry name" value="Perm_prefix_1"/>
</dbReference>
<dbReference type="AlphaFoldDB" id="A0A4Q1SER8"/>
<evidence type="ECO:0000256" key="5">
    <source>
        <dbReference type="ARBA" id="ARBA00023136"/>
    </source>
</evidence>
<sequence>MRILRPFFRRRRYDDLSVSIREHLEEKIDELMDEGLSREEAELAARRAFGNVALLEERSREAWQWPTAESLIADVRFTLRQLAGAPGFTLACLLTLALGIGGNVAVFSLLDAVLFHPLPYRDAGQIMFITETLPAMSLDEVGVSVQEARDYMARSRSFEAMGTYNSEGLNLTGSGQPMRINAATVSPSIFPLLGVSPVLGRTFTKEEDKPGHDAVAVLSWRLWQNEYRGDRAILGRTIQLDERPVQVIGIMPPSFRFPFDGKPFSEMADLWLPDVPSPKLLEPHNRIMEFGVGLVGRLRPGVSVEQARTEIAHLCAAFETEHSDIYSGTLRLETSLYPFAAYSMQKARPLALLLMAAVACVLLIACANVASLLLARAGHRTREMAIRAAIGAGRIRLLRQCLVESLVLSTGGAIAGVALAEVLILALRHWGPAAVPRLHDVSLHGPVLLFALGITVVAAVLFGLVPAWKLSHTAPQSALKDTTQIGGTRSSQRLLHAIAVSEIALAITLLIAGGLLIRSFERLISAPFGFDPQSTTVVRTVFDAARYPDPAKRVQAEFEVLDRLSHLPGVTRVAIASHLPLGDSREIGIHIEHAPPDEYHWAENSMVSPGYFRAMGIPILRGRDFTAQDNNPSTPVVIVSQAFARQLYPERDAIGQRFEWSGPALFTIIGIAADVHIAALDTDPPAMTYMALNQVGGHGVAGSVAFILRSTGDSTPDFAAIQQAVWSLDRELPLYNVTTLSTLIEASLAQRRFTLQVLTAFAVSATVLAVIGLFGVLSYLVEQRSREFGVRMALGADRRRILTLIASRGLFLGASGAIVGLMLAFVATGLLRGSLYHVSRFDPLTYLAVPLLLMIVSLAAVLIPARRAAAVDPMQALRSE</sequence>
<protein>
    <submittedName>
        <fullName evidence="10">FtsX-like permease family protein</fullName>
    </submittedName>
</protein>
<dbReference type="InterPro" id="IPR025857">
    <property type="entry name" value="MacB_PCD"/>
</dbReference>
<dbReference type="GO" id="GO:0005886">
    <property type="term" value="C:plasma membrane"/>
    <property type="evidence" value="ECO:0007669"/>
    <property type="project" value="UniProtKB-SubCell"/>
</dbReference>
<dbReference type="PANTHER" id="PTHR30572">
    <property type="entry name" value="MEMBRANE COMPONENT OF TRANSPORTER-RELATED"/>
    <property type="match status" value="1"/>
</dbReference>
<feature type="transmembrane region" description="Helical" evidence="7">
    <location>
        <begin position="447"/>
        <end position="468"/>
    </location>
</feature>
<evidence type="ECO:0000256" key="1">
    <source>
        <dbReference type="ARBA" id="ARBA00004651"/>
    </source>
</evidence>
<dbReference type="InterPro" id="IPR003838">
    <property type="entry name" value="ABC3_permease_C"/>
</dbReference>
<evidence type="ECO:0000256" key="7">
    <source>
        <dbReference type="SAM" id="Phobius"/>
    </source>
</evidence>
<evidence type="ECO:0000256" key="4">
    <source>
        <dbReference type="ARBA" id="ARBA00022989"/>
    </source>
</evidence>
<dbReference type="Proteomes" id="UP000290253">
    <property type="component" value="Unassembled WGS sequence"/>
</dbReference>
<accession>A0A4Q1SER8</accession>
<keyword evidence="11" id="KW-1185">Reference proteome</keyword>
<dbReference type="NCBIfam" id="NF038403">
    <property type="entry name" value="perm_prefix_1"/>
    <property type="match status" value="1"/>
</dbReference>
<proteinExistence type="inferred from homology"/>
<feature type="domain" description="ABC3 transporter permease C-terminal" evidence="8">
    <location>
        <begin position="356"/>
        <end position="474"/>
    </location>
</feature>
<evidence type="ECO:0000256" key="6">
    <source>
        <dbReference type="ARBA" id="ARBA00038076"/>
    </source>
</evidence>
<dbReference type="NCBIfam" id="TIGR03434">
    <property type="entry name" value="ADOP"/>
    <property type="match status" value="1"/>
</dbReference>
<dbReference type="InterPro" id="IPR050250">
    <property type="entry name" value="Macrolide_Exporter_MacB"/>
</dbReference>
<evidence type="ECO:0000313" key="10">
    <source>
        <dbReference type="EMBL" id="RXS95605.1"/>
    </source>
</evidence>
<dbReference type="OrthoDB" id="99713at2"/>
<comment type="subcellular location">
    <subcellularLocation>
        <location evidence="1">Cell membrane</location>
        <topology evidence="1">Multi-pass membrane protein</topology>
    </subcellularLocation>
</comment>
<dbReference type="InterPro" id="IPR017800">
    <property type="entry name" value="ADOP"/>
</dbReference>
<evidence type="ECO:0000313" key="11">
    <source>
        <dbReference type="Proteomes" id="UP000290253"/>
    </source>
</evidence>
<feature type="transmembrane region" description="Helical" evidence="7">
    <location>
        <begin position="88"/>
        <end position="110"/>
    </location>
</feature>
<dbReference type="Pfam" id="PF12704">
    <property type="entry name" value="MacB_PCD"/>
    <property type="match status" value="2"/>
</dbReference>
<evidence type="ECO:0000259" key="9">
    <source>
        <dbReference type="Pfam" id="PF12704"/>
    </source>
</evidence>
<gene>
    <name evidence="10" type="ORF">ESZ00_13665</name>
</gene>
<feature type="transmembrane region" description="Helical" evidence="7">
    <location>
        <begin position="406"/>
        <end position="427"/>
    </location>
</feature>
<comment type="caution">
    <text evidence="10">The sequence shown here is derived from an EMBL/GenBank/DDBJ whole genome shotgun (WGS) entry which is preliminary data.</text>
</comment>
<dbReference type="PANTHER" id="PTHR30572:SF4">
    <property type="entry name" value="ABC TRANSPORTER PERMEASE YTRF"/>
    <property type="match status" value="1"/>
</dbReference>
<feature type="domain" description="MacB-like periplasmic core" evidence="9">
    <location>
        <begin position="89"/>
        <end position="313"/>
    </location>
</feature>
<evidence type="ECO:0000259" key="8">
    <source>
        <dbReference type="Pfam" id="PF02687"/>
    </source>
</evidence>